<dbReference type="GO" id="GO:0016702">
    <property type="term" value="F:oxidoreductase activity, acting on single donors with incorporation of molecular oxygen, incorporation of two atoms of oxygen"/>
    <property type="evidence" value="ECO:0007669"/>
    <property type="project" value="InterPro"/>
</dbReference>
<sequence>MSPRITELLADLRRYAESGVLYAPTAADLLRKHLAAGLDLDPELCAGEATGYSQRVLYSGPSHSVLALTWMPGQQTSIHDHIAWCVVGVLEGCELDEVFRLWRVPGKRRRYLVPDGQTTSTAGRVTMLQPPHEDIHRVSNPGRTRAVSLHIYGADITANGSSSINRVFGEAVLDEPPLGARPVTWREPAGPPAP</sequence>
<evidence type="ECO:0000313" key="9">
    <source>
        <dbReference type="Proteomes" id="UP000622552"/>
    </source>
</evidence>
<dbReference type="Proteomes" id="UP000622552">
    <property type="component" value="Unassembled WGS sequence"/>
</dbReference>
<proteinExistence type="inferred from homology"/>
<dbReference type="AlphaFoldDB" id="A0A8J7GDU4"/>
<evidence type="ECO:0000256" key="2">
    <source>
        <dbReference type="ARBA" id="ARBA00022723"/>
    </source>
</evidence>
<keyword evidence="3" id="KW-0223">Dioxygenase</keyword>
<gene>
    <name evidence="8" type="ORF">IW245_000077</name>
</gene>
<keyword evidence="5 7" id="KW-0408">Iron</keyword>
<dbReference type="InterPro" id="IPR014710">
    <property type="entry name" value="RmlC-like_jellyroll"/>
</dbReference>
<feature type="binding site" evidence="7">
    <location>
        <position position="81"/>
    </location>
    <ligand>
        <name>Fe cation</name>
        <dbReference type="ChEBI" id="CHEBI:24875"/>
        <note>catalytic</note>
    </ligand>
</feature>
<comment type="caution">
    <text evidence="8">The sequence shown here is derived from an EMBL/GenBank/DDBJ whole genome shotgun (WGS) entry which is preliminary data.</text>
</comment>
<keyword evidence="6" id="KW-0883">Thioether bond</keyword>
<dbReference type="GO" id="GO:0008198">
    <property type="term" value="F:ferrous iron binding"/>
    <property type="evidence" value="ECO:0007669"/>
    <property type="project" value="TreeGrafter"/>
</dbReference>
<dbReference type="CDD" id="cd10548">
    <property type="entry name" value="cupin_CDO"/>
    <property type="match status" value="1"/>
</dbReference>
<feature type="binding site" evidence="7">
    <location>
        <position position="79"/>
    </location>
    <ligand>
        <name>Fe cation</name>
        <dbReference type="ChEBI" id="CHEBI:24875"/>
        <note>catalytic</note>
    </ligand>
</feature>
<comment type="similarity">
    <text evidence="1">Belongs to the cysteine dioxygenase family.</text>
</comment>
<dbReference type="InterPro" id="IPR011051">
    <property type="entry name" value="RmlC_Cupin_sf"/>
</dbReference>
<evidence type="ECO:0000256" key="7">
    <source>
        <dbReference type="PIRSR" id="PIRSR610300-51"/>
    </source>
</evidence>
<dbReference type="PANTHER" id="PTHR12918">
    <property type="entry name" value="CYSTEINE DIOXYGENASE"/>
    <property type="match status" value="1"/>
</dbReference>
<feature type="binding site" evidence="7">
    <location>
        <position position="136"/>
    </location>
    <ligand>
        <name>Fe cation</name>
        <dbReference type="ChEBI" id="CHEBI:24875"/>
        <note>catalytic</note>
    </ligand>
</feature>
<evidence type="ECO:0000256" key="6">
    <source>
        <dbReference type="PIRSR" id="PIRSR610300-50"/>
    </source>
</evidence>
<dbReference type="InterPro" id="IPR010300">
    <property type="entry name" value="CDO_1"/>
</dbReference>
<dbReference type="Pfam" id="PF05995">
    <property type="entry name" value="CDO_I"/>
    <property type="match status" value="1"/>
</dbReference>
<dbReference type="RefSeq" id="WP_197001190.1">
    <property type="nucleotide sequence ID" value="NZ_BONS01000032.1"/>
</dbReference>
<evidence type="ECO:0000256" key="3">
    <source>
        <dbReference type="ARBA" id="ARBA00022964"/>
    </source>
</evidence>
<keyword evidence="9" id="KW-1185">Reference proteome</keyword>
<dbReference type="Gene3D" id="2.60.120.10">
    <property type="entry name" value="Jelly Rolls"/>
    <property type="match status" value="1"/>
</dbReference>
<keyword evidence="2 7" id="KW-0479">Metal-binding</keyword>
<organism evidence="8 9">
    <name type="scientific">Longispora fulva</name>
    <dbReference type="NCBI Taxonomy" id="619741"/>
    <lineage>
        <taxon>Bacteria</taxon>
        <taxon>Bacillati</taxon>
        <taxon>Actinomycetota</taxon>
        <taxon>Actinomycetes</taxon>
        <taxon>Micromonosporales</taxon>
        <taxon>Micromonosporaceae</taxon>
        <taxon>Longispora</taxon>
    </lineage>
</organism>
<evidence type="ECO:0000256" key="1">
    <source>
        <dbReference type="ARBA" id="ARBA00006622"/>
    </source>
</evidence>
<dbReference type="SUPFAM" id="SSF51182">
    <property type="entry name" value="RmlC-like cupins"/>
    <property type="match status" value="1"/>
</dbReference>
<dbReference type="EMBL" id="JADOUF010000001">
    <property type="protein sequence ID" value="MBG6133883.1"/>
    <property type="molecule type" value="Genomic_DNA"/>
</dbReference>
<feature type="cross-link" description="3'-(S-cysteinyl)-tyrosine (Cys-Tyr)" evidence="6">
    <location>
        <begin position="85"/>
        <end position="152"/>
    </location>
</feature>
<dbReference type="PANTHER" id="PTHR12918:SF1">
    <property type="entry name" value="CYSTEINE DIOXYGENASE TYPE 1"/>
    <property type="match status" value="1"/>
</dbReference>
<keyword evidence="4" id="KW-0560">Oxidoreductase</keyword>
<evidence type="ECO:0000313" key="8">
    <source>
        <dbReference type="EMBL" id="MBG6133883.1"/>
    </source>
</evidence>
<accession>A0A8J7GDU4</accession>
<reference evidence="8" key="1">
    <citation type="submission" date="2020-11" db="EMBL/GenBank/DDBJ databases">
        <title>Sequencing the genomes of 1000 actinobacteria strains.</title>
        <authorList>
            <person name="Klenk H.-P."/>
        </authorList>
    </citation>
    <scope>NUCLEOTIDE SEQUENCE</scope>
    <source>
        <strain evidence="8">DSM 45356</strain>
    </source>
</reference>
<protein>
    <submittedName>
        <fullName evidence="8">Putative metal-dependent enzyme (Double-stranded beta helix superfamily)</fullName>
    </submittedName>
</protein>
<evidence type="ECO:0000256" key="4">
    <source>
        <dbReference type="ARBA" id="ARBA00023002"/>
    </source>
</evidence>
<name>A0A8J7GDU4_9ACTN</name>
<evidence type="ECO:0000256" key="5">
    <source>
        <dbReference type="ARBA" id="ARBA00023004"/>
    </source>
</evidence>